<feature type="non-terminal residue" evidence="1">
    <location>
        <position position="1"/>
    </location>
</feature>
<feature type="non-terminal residue" evidence="1">
    <location>
        <position position="98"/>
    </location>
</feature>
<evidence type="ECO:0000313" key="1">
    <source>
        <dbReference type="EMBL" id="CAG8717236.1"/>
    </source>
</evidence>
<gene>
    <name evidence="1" type="ORF">RPERSI_LOCUS10996</name>
</gene>
<accession>A0ACA9PQT3</accession>
<organism evidence="1 2">
    <name type="scientific">Racocetra persica</name>
    <dbReference type="NCBI Taxonomy" id="160502"/>
    <lineage>
        <taxon>Eukaryota</taxon>
        <taxon>Fungi</taxon>
        <taxon>Fungi incertae sedis</taxon>
        <taxon>Mucoromycota</taxon>
        <taxon>Glomeromycotina</taxon>
        <taxon>Glomeromycetes</taxon>
        <taxon>Diversisporales</taxon>
        <taxon>Gigasporaceae</taxon>
        <taxon>Racocetra</taxon>
    </lineage>
</organism>
<dbReference type="Proteomes" id="UP000789920">
    <property type="component" value="Unassembled WGS sequence"/>
</dbReference>
<evidence type="ECO:0000313" key="2">
    <source>
        <dbReference type="Proteomes" id="UP000789920"/>
    </source>
</evidence>
<keyword evidence="2" id="KW-1185">Reference proteome</keyword>
<comment type="caution">
    <text evidence="1">The sequence shown here is derived from an EMBL/GenBank/DDBJ whole genome shotgun (WGS) entry which is preliminary data.</text>
</comment>
<name>A0ACA9PQT3_9GLOM</name>
<dbReference type="EMBL" id="CAJVQC010022271">
    <property type="protein sequence ID" value="CAG8717236.1"/>
    <property type="molecule type" value="Genomic_DNA"/>
</dbReference>
<reference evidence="1" key="1">
    <citation type="submission" date="2021-06" db="EMBL/GenBank/DDBJ databases">
        <authorList>
            <person name="Kallberg Y."/>
            <person name="Tangrot J."/>
            <person name="Rosling A."/>
        </authorList>
    </citation>
    <scope>NUCLEOTIDE SEQUENCE</scope>
    <source>
        <strain evidence="1">MA461A</strain>
    </source>
</reference>
<protein>
    <submittedName>
        <fullName evidence="1">35884_t:CDS:1</fullName>
    </submittedName>
</protein>
<sequence>EDETDTSFNTSTDKNTDGYISDESEVKSQIESDSIFDDQETTNELNSIFNDQEITNKSDSIFKDQKATPLMNLILWDMKESEVIFTLYESFILPNKEQ</sequence>
<proteinExistence type="predicted"/>